<accession>A0A1S1NQC4</accession>
<gene>
    <name evidence="3" type="ORF">FY550_12320</name>
</gene>
<dbReference type="AlphaFoldDB" id="A0A1S1NQC4"/>
<evidence type="ECO:0000256" key="1">
    <source>
        <dbReference type="SAM" id="MobiDB-lite"/>
    </source>
</evidence>
<name>A0A1S1NQC4_9GAMM</name>
<feature type="signal peptide" evidence="2">
    <location>
        <begin position="1"/>
        <end position="26"/>
    </location>
</feature>
<dbReference type="Proteomes" id="UP000322553">
    <property type="component" value="Chromosome"/>
</dbReference>
<dbReference type="RefSeq" id="WP_070978710.1">
    <property type="nucleotide sequence ID" value="NZ_CP043420.1"/>
</dbReference>
<keyword evidence="4" id="KW-1185">Reference proteome</keyword>
<proteinExistence type="predicted"/>
<evidence type="ECO:0000256" key="2">
    <source>
        <dbReference type="SAM" id="SignalP"/>
    </source>
</evidence>
<protein>
    <submittedName>
        <fullName evidence="3">PRC-barrel domain containing protein</fullName>
    </submittedName>
</protein>
<reference evidence="3 4" key="1">
    <citation type="submission" date="2019-08" db="EMBL/GenBank/DDBJ databases">
        <title>Complete genome sequence of Kushneria sp. YCWA18, a halophilic phosphate-solubilizing bacterium isolated from Daqiao saltern in China.</title>
        <authorList>
            <person name="Du G.-X."/>
            <person name="Qu L.-Y."/>
        </authorList>
    </citation>
    <scope>NUCLEOTIDE SEQUENCE [LARGE SCALE GENOMIC DNA]</scope>
    <source>
        <strain evidence="3 4">YCWA18</strain>
    </source>
</reference>
<dbReference type="OrthoDB" id="6182585at2"/>
<sequence>MMQPVQRLAGTILVTAGLLGASSAFAAPQGLYSSSELMDADVYLQGQDQQSIGEVEDILLGENMGVQALVIETDDDSQLGDHEYVIEKGHFTVQTTNDDNLDELRYRVTVNMDEAQVAKQAQYTNDWWQNAKRDAAKAWENTRESASSAWQSTREATSSLLEKASDAISPEQ</sequence>
<dbReference type="Gene3D" id="2.30.30.240">
    <property type="entry name" value="PRC-barrel domain"/>
    <property type="match status" value="1"/>
</dbReference>
<evidence type="ECO:0000313" key="3">
    <source>
        <dbReference type="EMBL" id="QEL11843.1"/>
    </source>
</evidence>
<dbReference type="InterPro" id="IPR011033">
    <property type="entry name" value="PRC_barrel-like_sf"/>
</dbReference>
<feature type="compositionally biased region" description="Polar residues" evidence="1">
    <location>
        <begin position="144"/>
        <end position="160"/>
    </location>
</feature>
<dbReference type="EMBL" id="CP043420">
    <property type="protein sequence ID" value="QEL11843.1"/>
    <property type="molecule type" value="Genomic_DNA"/>
</dbReference>
<evidence type="ECO:0000313" key="4">
    <source>
        <dbReference type="Proteomes" id="UP000322553"/>
    </source>
</evidence>
<dbReference type="SUPFAM" id="SSF50346">
    <property type="entry name" value="PRC-barrel domain"/>
    <property type="match status" value="1"/>
</dbReference>
<feature type="region of interest" description="Disordered" evidence="1">
    <location>
        <begin position="135"/>
        <end position="172"/>
    </location>
</feature>
<organism evidence="3 4">
    <name type="scientific">Kushneria phosphatilytica</name>
    <dbReference type="NCBI Taxonomy" id="657387"/>
    <lineage>
        <taxon>Bacteria</taxon>
        <taxon>Pseudomonadati</taxon>
        <taxon>Pseudomonadota</taxon>
        <taxon>Gammaproteobacteria</taxon>
        <taxon>Oceanospirillales</taxon>
        <taxon>Halomonadaceae</taxon>
        <taxon>Kushneria</taxon>
    </lineage>
</organism>
<feature type="chain" id="PRO_5043859326" evidence="2">
    <location>
        <begin position="27"/>
        <end position="172"/>
    </location>
</feature>
<keyword evidence="2" id="KW-0732">Signal</keyword>
<dbReference type="KEGG" id="kuy:FY550_12320"/>